<dbReference type="RefSeq" id="WP_072744297.1">
    <property type="nucleotide sequence ID" value="NZ_FQXR01000006.1"/>
</dbReference>
<dbReference type="EMBL" id="FQXR01000006">
    <property type="protein sequence ID" value="SHH97451.1"/>
    <property type="molecule type" value="Genomic_DNA"/>
</dbReference>
<evidence type="ECO:0000313" key="2">
    <source>
        <dbReference type="EMBL" id="SHH97451.1"/>
    </source>
</evidence>
<accession>A0A1M5XCB0</accession>
<reference evidence="2 3" key="1">
    <citation type="submission" date="2016-11" db="EMBL/GenBank/DDBJ databases">
        <authorList>
            <person name="Jaros S."/>
            <person name="Januszkiewicz K."/>
            <person name="Wedrychowicz H."/>
        </authorList>
    </citation>
    <scope>NUCLEOTIDE SEQUENCE [LARGE SCALE GENOMIC DNA]</scope>
    <source>
        <strain evidence="2 3">DSM 13106</strain>
    </source>
</reference>
<dbReference type="AlphaFoldDB" id="A0A1M5XCB0"/>
<gene>
    <name evidence="2" type="ORF">SAMN02745180_01638</name>
</gene>
<feature type="region of interest" description="Disordered" evidence="1">
    <location>
        <begin position="1"/>
        <end position="61"/>
    </location>
</feature>
<keyword evidence="3" id="KW-1185">Reference proteome</keyword>
<evidence type="ECO:0000313" key="3">
    <source>
        <dbReference type="Proteomes" id="UP000184389"/>
    </source>
</evidence>
<proteinExistence type="predicted"/>
<protein>
    <submittedName>
        <fullName evidence="2">Uncharacterized protein</fullName>
    </submittedName>
</protein>
<dbReference type="Proteomes" id="UP000184389">
    <property type="component" value="Unassembled WGS sequence"/>
</dbReference>
<sequence length="339" mass="35763">MRSSSVNSHGGYKVNSYTRPKSTARPNKVNSNHIQSKSNSNKIISNTKTKSNSIKSSTASYKSTLSNDKSSLLSSVKNTIKKAEYSIKSEVKKTAVSLSAKVEKSVKNVPKTAQKTVSDVKKHVDKNIGKGVEVLGGSIKGEKSAEVLPGVTVKVTGNTSIGSKNLNVNYNISEDSNSLKAKKSNGYGGLETSMNDKGEIDIGASTGNQDIVQAKVSKDMTISYTAKTFKTDYYNSALTISTGGSKSSIFTNKPKNVSCELSLDTDTEKNTSGIRSKTSITVEFDRDKITKTAVTVAAISAAVILAPVAASVIAKVGVALAGSAVITSISGQFVEKFAY</sequence>
<evidence type="ECO:0000256" key="1">
    <source>
        <dbReference type="SAM" id="MobiDB-lite"/>
    </source>
</evidence>
<dbReference type="STRING" id="1123281.SAMN02745180_01638"/>
<feature type="compositionally biased region" description="Polar residues" evidence="1">
    <location>
        <begin position="15"/>
        <end position="29"/>
    </location>
</feature>
<organism evidence="2 3">
    <name type="scientific">Sporanaerobacter acetigenes DSM 13106</name>
    <dbReference type="NCBI Taxonomy" id="1123281"/>
    <lineage>
        <taxon>Bacteria</taxon>
        <taxon>Bacillati</taxon>
        <taxon>Bacillota</taxon>
        <taxon>Tissierellia</taxon>
        <taxon>Tissierellales</taxon>
        <taxon>Sporanaerobacteraceae</taxon>
        <taxon>Sporanaerobacter</taxon>
    </lineage>
</organism>
<name>A0A1M5XCB0_9FIRM</name>
<feature type="compositionally biased region" description="Low complexity" evidence="1">
    <location>
        <begin position="30"/>
        <end position="61"/>
    </location>
</feature>